<feature type="non-terminal residue" evidence="2">
    <location>
        <position position="1"/>
    </location>
</feature>
<feature type="region of interest" description="Disordered" evidence="1">
    <location>
        <begin position="41"/>
        <end position="115"/>
    </location>
</feature>
<evidence type="ECO:0000313" key="2">
    <source>
        <dbReference type="EMBL" id="WVY91686.1"/>
    </source>
</evidence>
<feature type="compositionally biased region" description="Low complexity" evidence="1">
    <location>
        <begin position="97"/>
        <end position="111"/>
    </location>
</feature>
<feature type="compositionally biased region" description="Low complexity" evidence="1">
    <location>
        <begin position="48"/>
        <end position="71"/>
    </location>
</feature>
<accession>A0AAQ3MIQ1</accession>
<keyword evidence="3" id="KW-1185">Reference proteome</keyword>
<proteinExistence type="predicted"/>
<protein>
    <submittedName>
        <fullName evidence="2">Uncharacterized protein</fullName>
    </submittedName>
</protein>
<organism evidence="2 3">
    <name type="scientific">Vigna mungo</name>
    <name type="common">Black gram</name>
    <name type="synonym">Phaseolus mungo</name>
    <dbReference type="NCBI Taxonomy" id="3915"/>
    <lineage>
        <taxon>Eukaryota</taxon>
        <taxon>Viridiplantae</taxon>
        <taxon>Streptophyta</taxon>
        <taxon>Embryophyta</taxon>
        <taxon>Tracheophyta</taxon>
        <taxon>Spermatophyta</taxon>
        <taxon>Magnoliopsida</taxon>
        <taxon>eudicotyledons</taxon>
        <taxon>Gunneridae</taxon>
        <taxon>Pentapetalae</taxon>
        <taxon>rosids</taxon>
        <taxon>fabids</taxon>
        <taxon>Fabales</taxon>
        <taxon>Fabaceae</taxon>
        <taxon>Papilionoideae</taxon>
        <taxon>50 kb inversion clade</taxon>
        <taxon>NPAAA clade</taxon>
        <taxon>indigoferoid/millettioid clade</taxon>
        <taxon>Phaseoleae</taxon>
        <taxon>Vigna</taxon>
    </lineage>
</organism>
<dbReference type="AlphaFoldDB" id="A0AAQ3MIQ1"/>
<evidence type="ECO:0000313" key="3">
    <source>
        <dbReference type="Proteomes" id="UP001374535"/>
    </source>
</evidence>
<evidence type="ECO:0000256" key="1">
    <source>
        <dbReference type="SAM" id="MobiDB-lite"/>
    </source>
</evidence>
<feature type="compositionally biased region" description="Pro residues" evidence="1">
    <location>
        <begin position="72"/>
        <end position="96"/>
    </location>
</feature>
<gene>
    <name evidence="2" type="ORF">V8G54_037200</name>
</gene>
<sequence>QLLQYSSINCFSLKPHSSSRATPSSTVLCWILSYSPIVSSPSGPPSPTSSSSPVVPASLPSSLPKLFSSPTTPLPTSPSTTPPSPTPTSSPTPPSPSTVSSTSLTTLSSVTASCPRPLPRRQLHRLLLELRCVLRLLPQWRRFAPPLLLRSSTMPRFFNPF</sequence>
<dbReference type="EMBL" id="CP144690">
    <property type="protein sequence ID" value="WVY91686.1"/>
    <property type="molecule type" value="Genomic_DNA"/>
</dbReference>
<dbReference type="Proteomes" id="UP001374535">
    <property type="component" value="Chromosome 11"/>
</dbReference>
<reference evidence="2 3" key="1">
    <citation type="journal article" date="2023" name="Life. Sci Alliance">
        <title>Evolutionary insights into 3D genome organization and epigenetic landscape of Vigna mungo.</title>
        <authorList>
            <person name="Junaid A."/>
            <person name="Singh B."/>
            <person name="Bhatia S."/>
        </authorList>
    </citation>
    <scope>NUCLEOTIDE SEQUENCE [LARGE SCALE GENOMIC DNA]</scope>
    <source>
        <strain evidence="2">Urdbean</strain>
    </source>
</reference>
<name>A0AAQ3MIQ1_VIGMU</name>